<evidence type="ECO:0000313" key="3">
    <source>
        <dbReference type="Proteomes" id="UP000192927"/>
    </source>
</evidence>
<feature type="region of interest" description="Disordered" evidence="1">
    <location>
        <begin position="557"/>
        <end position="580"/>
    </location>
</feature>
<reference evidence="3" key="1">
    <citation type="submission" date="2017-03" db="EMBL/GenBank/DDBJ databases">
        <authorList>
            <person name="Sharma R."/>
            <person name="Thines M."/>
        </authorList>
    </citation>
    <scope>NUCLEOTIDE SEQUENCE [LARGE SCALE GENOMIC DNA]</scope>
</reference>
<feature type="compositionally biased region" description="Polar residues" evidence="1">
    <location>
        <begin position="114"/>
        <end position="126"/>
    </location>
</feature>
<feature type="compositionally biased region" description="Low complexity" evidence="1">
    <location>
        <begin position="560"/>
        <end position="569"/>
    </location>
</feature>
<dbReference type="AlphaFoldDB" id="A0A1W5DAB0"/>
<organism evidence="2 3">
    <name type="scientific">Lasallia pustulata</name>
    <dbReference type="NCBI Taxonomy" id="136370"/>
    <lineage>
        <taxon>Eukaryota</taxon>
        <taxon>Fungi</taxon>
        <taxon>Dikarya</taxon>
        <taxon>Ascomycota</taxon>
        <taxon>Pezizomycotina</taxon>
        <taxon>Lecanoromycetes</taxon>
        <taxon>OSLEUM clade</taxon>
        <taxon>Umbilicariomycetidae</taxon>
        <taxon>Umbilicariales</taxon>
        <taxon>Umbilicariaceae</taxon>
        <taxon>Lasallia</taxon>
    </lineage>
</organism>
<feature type="region of interest" description="Disordered" evidence="1">
    <location>
        <begin position="485"/>
        <end position="516"/>
    </location>
</feature>
<keyword evidence="3" id="KW-1185">Reference proteome</keyword>
<protein>
    <submittedName>
        <fullName evidence="2">Uncharacterized protein</fullName>
    </submittedName>
</protein>
<evidence type="ECO:0000313" key="2">
    <source>
        <dbReference type="EMBL" id="SLM39809.1"/>
    </source>
</evidence>
<feature type="region of interest" description="Disordered" evidence="1">
    <location>
        <begin position="628"/>
        <end position="695"/>
    </location>
</feature>
<dbReference type="Proteomes" id="UP000192927">
    <property type="component" value="Unassembled WGS sequence"/>
</dbReference>
<feature type="compositionally biased region" description="Pro residues" evidence="1">
    <location>
        <begin position="497"/>
        <end position="507"/>
    </location>
</feature>
<feature type="compositionally biased region" description="Polar residues" evidence="1">
    <location>
        <begin position="657"/>
        <end position="668"/>
    </location>
</feature>
<feature type="compositionally biased region" description="Low complexity" evidence="1">
    <location>
        <begin position="669"/>
        <end position="683"/>
    </location>
</feature>
<accession>A0A1W5DAB0</accession>
<name>A0A1W5DAB0_9LECA</name>
<dbReference type="EMBL" id="FWEW01003556">
    <property type="protein sequence ID" value="SLM39809.1"/>
    <property type="molecule type" value="Genomic_DNA"/>
</dbReference>
<dbReference type="Gene3D" id="1.10.10.2360">
    <property type="match status" value="1"/>
</dbReference>
<feature type="region of interest" description="Disordered" evidence="1">
    <location>
        <begin position="190"/>
        <end position="246"/>
    </location>
</feature>
<feature type="region of interest" description="Disordered" evidence="1">
    <location>
        <begin position="64"/>
        <end position="126"/>
    </location>
</feature>
<feature type="compositionally biased region" description="Basic and acidic residues" evidence="1">
    <location>
        <begin position="195"/>
        <end position="239"/>
    </location>
</feature>
<feature type="region of interest" description="Disordered" evidence="1">
    <location>
        <begin position="155"/>
        <end position="177"/>
    </location>
</feature>
<sequence length="801" mass="84918">MAARPNPDEYNLPAKWVPVSGELARGRRLASLSETERAIFYNQDVLYHQNLEILQMLDKLKAQNSDASSNSSSRRDLTSAAPEEVEGVQKPLVEMPAPPVPSVRLPPVNKEEPQSPSTTATVPPASSLSIPLTSFLDSRSPAVTGPTSFALARTSSLSGSAPMPSTLQTPQGLPQTVNVPSWQEKFNDLFGTRNEQGKRKADISDSEEDKDHYTASTRFREEFSKSQRLEELPKSKDDSAEPSIGFRFSTIGGNNNARIAGTTNLAPSSPVGFHASASKPEGNAFGTRSLFSSSSSTASACQGTGSTPFEAYLEKESAGPSTWYHYQSINLSLAYRIFSFEELRLADYTYGRKFGASTTPAVFGQTSFGAAPTFADFAQRSPASFGSINRPTPDGSLFANATTASSPIRAAANFFGGTPASQPILQWGIPGSGWASKSTTSNIPSEVGKFSIATAAAGLQTEAQGQNLGFGSQSKEPLKPTTTIFSLSKPSSVTPAAPNPAALPPMGTPGHEPEPTMNLFSISKPWPVTPAAPNLAAHLPLKPSSVEPKPSMNLFSVSKSSSMTTAAPNPAAPPSLKTPGTKLEPTGNLFSMSKPWLVTPAAPNLAAHLPLNTPSLEPKPRMNLFSVSKSSSMTPAAPNPAAPPSLKTPGIELEPTGNFSISKPSSVTPAAPNLAAPPSLKAPGNGPDTVKREAPKTFSVRVRITEPEEKAESELGNCTVYSSYKKPTGETIRRLLIINNDNGAVVLDSILMKSVGFVRTRDSTMIRGISNDGKSFQCIVEGTNTTSPTHLDRLLEMALTR</sequence>
<feature type="compositionally biased region" description="Polar residues" evidence="1">
    <location>
        <begin position="485"/>
        <end position="494"/>
    </location>
</feature>
<evidence type="ECO:0000256" key="1">
    <source>
        <dbReference type="SAM" id="MobiDB-lite"/>
    </source>
</evidence>
<proteinExistence type="predicted"/>